<keyword evidence="2" id="KW-0378">Hydrolase</keyword>
<comment type="similarity">
    <text evidence="1">Belongs to the peptidase S58 family.</text>
</comment>
<name>L0A1E7_DEIPD</name>
<dbReference type="SUPFAM" id="SSF56266">
    <property type="entry name" value="DmpA/ArgJ-like"/>
    <property type="match status" value="1"/>
</dbReference>
<protein>
    <submittedName>
        <fullName evidence="2">L-aminopeptidase/D-esterase</fullName>
    </submittedName>
</protein>
<dbReference type="AlphaFoldDB" id="L0A1E7"/>
<dbReference type="CDD" id="cd02253">
    <property type="entry name" value="DmpA"/>
    <property type="match status" value="1"/>
</dbReference>
<evidence type="ECO:0000313" key="2">
    <source>
        <dbReference type="EMBL" id="AFZ67718.1"/>
    </source>
</evidence>
<sequence>MIGAAQAMTAQTRRRHDCTPDAGSLIGRLLQCGMPDPPFPTRGRLRDLGFAPGILPTGPFNAITDVSGVQVGHFTLLIGDAVQTGVTAVVPHDGNPFEERVPAGVAVGNGFGKFVGLTQVQELGELETPILLTNTLSVAPVMQGLLDWTLARNSRARSVNAVVGETNDGVVNDIRARAVQPEHALSALGVARSGPVAEGCVGAGTGTVAFGWKAGVGTSSRVLPAALGGYTVGVLAQVNYGGVLQVAGVPVGQLAGQYYLREFQDRGDADGSVVFIIATDAPLSDRNLERLASRAFLGLGRTGSAMTNGSGDYALAFSTAPQVRRTPQRRAMVWSPLDLPNDLVSPLFQAVIEATEEAILNALCKAAPVRTYDGRQIDALPLDLLVRVCDFQLRVEQEARNRP</sequence>
<proteinExistence type="inferred from homology"/>
<dbReference type="eggNOG" id="COG3191">
    <property type="taxonomic scope" value="Bacteria"/>
</dbReference>
<dbReference type="InterPro" id="IPR016117">
    <property type="entry name" value="ArgJ-like_dom_sf"/>
</dbReference>
<dbReference type="Pfam" id="PF03576">
    <property type="entry name" value="Peptidase_S58"/>
    <property type="match status" value="1"/>
</dbReference>
<keyword evidence="3" id="KW-1185">Reference proteome</keyword>
<dbReference type="EMBL" id="CP003382">
    <property type="protein sequence ID" value="AFZ67718.1"/>
    <property type="molecule type" value="Genomic_DNA"/>
</dbReference>
<dbReference type="Proteomes" id="UP000010467">
    <property type="component" value="Chromosome"/>
</dbReference>
<keyword evidence="2" id="KW-0645">Protease</keyword>
<keyword evidence="2" id="KW-0031">Aminopeptidase</keyword>
<dbReference type="InterPro" id="IPR005321">
    <property type="entry name" value="Peptidase_S58_DmpA"/>
</dbReference>
<dbReference type="PATRIC" id="fig|937777.3.peg.2236"/>
<dbReference type="PANTHER" id="PTHR36512">
    <property type="entry name" value="D-AMINOPEPTIDASE"/>
    <property type="match status" value="1"/>
</dbReference>
<reference evidence="3" key="1">
    <citation type="submission" date="2012-03" db="EMBL/GenBank/DDBJ databases">
        <title>Complete sequence of chromosome of Deinococcus peraridilitoris DSM 19664.</title>
        <authorList>
            <person name="Lucas S."/>
            <person name="Copeland A."/>
            <person name="Lapidus A."/>
            <person name="Glavina del Rio T."/>
            <person name="Dalin E."/>
            <person name="Tice H."/>
            <person name="Bruce D."/>
            <person name="Goodwin L."/>
            <person name="Pitluck S."/>
            <person name="Peters L."/>
            <person name="Mikhailova N."/>
            <person name="Lu M."/>
            <person name="Kyrpides N."/>
            <person name="Mavromatis K."/>
            <person name="Ivanova N."/>
            <person name="Brettin T."/>
            <person name="Detter J.C."/>
            <person name="Han C."/>
            <person name="Larimer F."/>
            <person name="Land M."/>
            <person name="Hauser L."/>
            <person name="Markowitz V."/>
            <person name="Cheng J.-F."/>
            <person name="Hugenholtz P."/>
            <person name="Woyke T."/>
            <person name="Wu D."/>
            <person name="Pukall R."/>
            <person name="Steenblock K."/>
            <person name="Brambilla E."/>
            <person name="Klenk H.-P."/>
            <person name="Eisen J.A."/>
        </authorList>
    </citation>
    <scope>NUCLEOTIDE SEQUENCE [LARGE SCALE GENOMIC DNA]</scope>
    <source>
        <strain evidence="3">DSM 19664 / LMG 22246 / CIP 109416 / KR-200</strain>
    </source>
</reference>
<dbReference type="GO" id="GO:0004177">
    <property type="term" value="F:aminopeptidase activity"/>
    <property type="evidence" value="ECO:0007669"/>
    <property type="project" value="UniProtKB-KW"/>
</dbReference>
<dbReference type="PANTHER" id="PTHR36512:SF3">
    <property type="entry name" value="BLR5678 PROTEIN"/>
    <property type="match status" value="1"/>
</dbReference>
<dbReference type="STRING" id="937777.Deipe_2233"/>
<dbReference type="Gene3D" id="3.60.70.12">
    <property type="entry name" value="L-amino peptidase D-ALA esterase/amidase"/>
    <property type="match status" value="1"/>
</dbReference>
<dbReference type="HOGENOM" id="CLU_024709_0_0_0"/>
<organism evidence="2 3">
    <name type="scientific">Deinococcus peraridilitoris (strain DSM 19664 / LMG 22246 / CIP 109416 / KR-200)</name>
    <dbReference type="NCBI Taxonomy" id="937777"/>
    <lineage>
        <taxon>Bacteria</taxon>
        <taxon>Thermotogati</taxon>
        <taxon>Deinococcota</taxon>
        <taxon>Deinococci</taxon>
        <taxon>Deinococcales</taxon>
        <taxon>Deinococcaceae</taxon>
        <taxon>Deinococcus</taxon>
    </lineage>
</organism>
<gene>
    <name evidence="2" type="ordered locus">Deipe_2233</name>
</gene>
<evidence type="ECO:0000313" key="3">
    <source>
        <dbReference type="Proteomes" id="UP000010467"/>
    </source>
</evidence>
<accession>L0A1E7</accession>
<evidence type="ECO:0000256" key="1">
    <source>
        <dbReference type="ARBA" id="ARBA00007068"/>
    </source>
</evidence>
<dbReference type="KEGG" id="dpd:Deipe_2233"/>